<evidence type="ECO:0000256" key="2">
    <source>
        <dbReference type="ARBA" id="ARBA00005389"/>
    </source>
</evidence>
<dbReference type="Proteomes" id="UP000305948">
    <property type="component" value="Unassembled WGS sequence"/>
</dbReference>
<keyword evidence="5 6" id="KW-0539">Nucleus</keyword>
<comment type="subcellular location">
    <subcellularLocation>
        <location evidence="1 6">Nucleus</location>
    </subcellularLocation>
</comment>
<keyword evidence="4 6" id="KW-0804">Transcription</keyword>
<keyword evidence="8" id="KW-1185">Reference proteome</keyword>
<comment type="subunit">
    <text evidence="6">Component of the Mediator complex.</text>
</comment>
<evidence type="ECO:0000256" key="6">
    <source>
        <dbReference type="RuleBase" id="RU364146"/>
    </source>
</evidence>
<dbReference type="GO" id="GO:0003712">
    <property type="term" value="F:transcription coregulator activity"/>
    <property type="evidence" value="ECO:0007669"/>
    <property type="project" value="InterPro"/>
</dbReference>
<sequence length="137" mass="15313">MELMGLANALYNLGTTVVNDLSKDKDKPGVGKQVGVRVNDVINHLSTIDEMAQHCTTMIPMQLLMDIDNSRNPMQLTRDRLERAATENQFMNAKINAIDSYRKHLEEALSQNFPDLEPILRPEQAPQLDGHKDAASA</sequence>
<evidence type="ECO:0000313" key="8">
    <source>
        <dbReference type="Proteomes" id="UP000305948"/>
    </source>
</evidence>
<comment type="similarity">
    <text evidence="2 6">Belongs to the Mediator complex subunit 10 family.</text>
</comment>
<dbReference type="GO" id="GO:0016592">
    <property type="term" value="C:mediator complex"/>
    <property type="evidence" value="ECO:0007669"/>
    <property type="project" value="InterPro"/>
</dbReference>
<evidence type="ECO:0000256" key="5">
    <source>
        <dbReference type="ARBA" id="ARBA00023242"/>
    </source>
</evidence>
<evidence type="ECO:0000256" key="4">
    <source>
        <dbReference type="ARBA" id="ARBA00023163"/>
    </source>
</evidence>
<name>A0A5C3NEE8_9AGAM</name>
<dbReference type="EMBL" id="ML213504">
    <property type="protein sequence ID" value="TFK56279.1"/>
    <property type="molecule type" value="Genomic_DNA"/>
</dbReference>
<protein>
    <recommendedName>
        <fullName evidence="6">Mediator of RNA polymerase II transcription subunit 10</fullName>
    </recommendedName>
    <alternativeName>
        <fullName evidence="6">Mediator complex subunit 10</fullName>
    </alternativeName>
</protein>
<dbReference type="OrthoDB" id="337270at2759"/>
<dbReference type="Pfam" id="PF09748">
    <property type="entry name" value="Med10"/>
    <property type="match status" value="1"/>
</dbReference>
<reference evidence="7 8" key="1">
    <citation type="journal article" date="2019" name="Nat. Ecol. Evol.">
        <title>Megaphylogeny resolves global patterns of mushroom evolution.</title>
        <authorList>
            <person name="Varga T."/>
            <person name="Krizsan K."/>
            <person name="Foldi C."/>
            <person name="Dima B."/>
            <person name="Sanchez-Garcia M."/>
            <person name="Sanchez-Ramirez S."/>
            <person name="Szollosi G.J."/>
            <person name="Szarkandi J.G."/>
            <person name="Papp V."/>
            <person name="Albert L."/>
            <person name="Andreopoulos W."/>
            <person name="Angelini C."/>
            <person name="Antonin V."/>
            <person name="Barry K.W."/>
            <person name="Bougher N.L."/>
            <person name="Buchanan P."/>
            <person name="Buyck B."/>
            <person name="Bense V."/>
            <person name="Catcheside P."/>
            <person name="Chovatia M."/>
            <person name="Cooper J."/>
            <person name="Damon W."/>
            <person name="Desjardin D."/>
            <person name="Finy P."/>
            <person name="Geml J."/>
            <person name="Haridas S."/>
            <person name="Hughes K."/>
            <person name="Justo A."/>
            <person name="Karasinski D."/>
            <person name="Kautmanova I."/>
            <person name="Kiss B."/>
            <person name="Kocsube S."/>
            <person name="Kotiranta H."/>
            <person name="LaButti K.M."/>
            <person name="Lechner B.E."/>
            <person name="Liimatainen K."/>
            <person name="Lipzen A."/>
            <person name="Lukacs Z."/>
            <person name="Mihaltcheva S."/>
            <person name="Morgado L.N."/>
            <person name="Niskanen T."/>
            <person name="Noordeloos M.E."/>
            <person name="Ohm R.A."/>
            <person name="Ortiz-Santana B."/>
            <person name="Ovrebo C."/>
            <person name="Racz N."/>
            <person name="Riley R."/>
            <person name="Savchenko A."/>
            <person name="Shiryaev A."/>
            <person name="Soop K."/>
            <person name="Spirin V."/>
            <person name="Szebenyi C."/>
            <person name="Tomsovsky M."/>
            <person name="Tulloss R.E."/>
            <person name="Uehling J."/>
            <person name="Grigoriev I.V."/>
            <person name="Vagvolgyi C."/>
            <person name="Papp T."/>
            <person name="Martin F.M."/>
            <person name="Miettinen O."/>
            <person name="Hibbett D.S."/>
            <person name="Nagy L.G."/>
        </authorList>
    </citation>
    <scope>NUCLEOTIDE SEQUENCE [LARGE SCALE GENOMIC DNA]</scope>
    <source>
        <strain evidence="7 8">OMC1185</strain>
    </source>
</reference>
<gene>
    <name evidence="6" type="primary">MED10</name>
    <name evidence="7" type="ORF">OE88DRAFT_1652954</name>
</gene>
<evidence type="ECO:0000256" key="1">
    <source>
        <dbReference type="ARBA" id="ARBA00004123"/>
    </source>
</evidence>
<keyword evidence="6" id="KW-0010">Activator</keyword>
<keyword evidence="3 6" id="KW-0805">Transcription regulation</keyword>
<evidence type="ECO:0000256" key="3">
    <source>
        <dbReference type="ARBA" id="ARBA00023015"/>
    </source>
</evidence>
<proteinExistence type="inferred from homology"/>
<dbReference type="InterPro" id="IPR019145">
    <property type="entry name" value="Mediator_Med10"/>
</dbReference>
<accession>A0A5C3NEE8</accession>
<dbReference type="GO" id="GO:0006357">
    <property type="term" value="P:regulation of transcription by RNA polymerase II"/>
    <property type="evidence" value="ECO:0007669"/>
    <property type="project" value="InterPro"/>
</dbReference>
<organism evidence="7 8">
    <name type="scientific">Heliocybe sulcata</name>
    <dbReference type="NCBI Taxonomy" id="5364"/>
    <lineage>
        <taxon>Eukaryota</taxon>
        <taxon>Fungi</taxon>
        <taxon>Dikarya</taxon>
        <taxon>Basidiomycota</taxon>
        <taxon>Agaricomycotina</taxon>
        <taxon>Agaricomycetes</taxon>
        <taxon>Gloeophyllales</taxon>
        <taxon>Gloeophyllaceae</taxon>
        <taxon>Heliocybe</taxon>
    </lineage>
</organism>
<dbReference type="AlphaFoldDB" id="A0A5C3NEE8"/>
<evidence type="ECO:0000313" key="7">
    <source>
        <dbReference type="EMBL" id="TFK56279.1"/>
    </source>
</evidence>
<comment type="function">
    <text evidence="6">Component of the Mediator complex, a coactivator involved in the regulated transcription of nearly all RNA polymerase II-dependent genes. Mediator functions as a bridge to convey information from gene-specific regulatory proteins to the basal RNA polymerase II transcription machinery. Mediator is recruited to promoters by direct interactions with regulatory proteins and serves as a scaffold for the assembly of a functional preinitiation complex with RNA polymerase II and the general transcription factors.</text>
</comment>
<dbReference type="STRING" id="5364.A0A5C3NEE8"/>